<feature type="coiled-coil region" evidence="4">
    <location>
        <begin position="103"/>
        <end position="130"/>
    </location>
</feature>
<dbReference type="SUPFAM" id="SSF48452">
    <property type="entry name" value="TPR-like"/>
    <property type="match status" value="1"/>
</dbReference>
<dbReference type="InterPro" id="IPR019734">
    <property type="entry name" value="TPR_rpt"/>
</dbReference>
<keyword evidence="2 3" id="KW-0802">TPR repeat</keyword>
<keyword evidence="1" id="KW-0677">Repeat</keyword>
<keyword evidence="4" id="KW-0175">Coiled coil</keyword>
<feature type="compositionally biased region" description="Basic and acidic residues" evidence="5">
    <location>
        <begin position="212"/>
        <end position="229"/>
    </location>
</feature>
<dbReference type="PANTHER" id="PTHR45586">
    <property type="entry name" value="TPR REPEAT-CONTAINING PROTEIN PA4667"/>
    <property type="match status" value="1"/>
</dbReference>
<keyword evidence="8" id="KW-1185">Reference proteome</keyword>
<gene>
    <name evidence="7" type="ORF">WMO29_10905</name>
</gene>
<comment type="caution">
    <text evidence="7">The sequence shown here is derived from an EMBL/GenBank/DDBJ whole genome shotgun (WGS) entry which is preliminary data.</text>
</comment>
<keyword evidence="6" id="KW-1133">Transmembrane helix</keyword>
<evidence type="ECO:0000313" key="8">
    <source>
        <dbReference type="Proteomes" id="UP001438008"/>
    </source>
</evidence>
<dbReference type="InterPro" id="IPR051012">
    <property type="entry name" value="CellSynth/LPSAsmb/PSIAsmb"/>
</dbReference>
<evidence type="ECO:0000256" key="5">
    <source>
        <dbReference type="SAM" id="MobiDB-lite"/>
    </source>
</evidence>
<feature type="coiled-coil region" evidence="4">
    <location>
        <begin position="289"/>
        <end position="316"/>
    </location>
</feature>
<proteinExistence type="predicted"/>
<reference evidence="7 8" key="1">
    <citation type="submission" date="2024-03" db="EMBL/GenBank/DDBJ databases">
        <title>Human intestinal bacterial collection.</title>
        <authorList>
            <person name="Pauvert C."/>
            <person name="Hitch T.C.A."/>
            <person name="Clavel T."/>
        </authorList>
    </citation>
    <scope>NUCLEOTIDE SEQUENCE [LARGE SCALE GENOMIC DNA]</scope>
    <source>
        <strain evidence="7 8">CLA-AA-H132</strain>
    </source>
</reference>
<keyword evidence="6" id="KW-0812">Transmembrane</keyword>
<sequence>MRCVKCGATLTDPGYCSSCGTEIHVYEKIIRLSNTYYNRGLEKAKARSLSAAAEDLRYSLELNKHNIPARNLLGLIYYEVGEVVSALTEWIISKNLEPEKNIADEYIQAIQENQARLETINQTIKKYNQSLLYCQQGSEDLAVIQLKKVLSLNPNLVKAHQLLAFLYIKTEEYERAGRELRRALAIDRTDNISLYYQAELETLVGKSASRGQKAEGQKESKGNKSKDPDIISYTSGNETIIMPTGYKENTGVNVVLNIFIGLVVGVALMWFLAVPAKVKSVRNQTAAQIREYSDQITAKQTEINNLQSQLDELNGTGADSSESAAEASGGSYEMLIDAYTSFQAGDTDTATTALDSVKADELSDNAKAIYNQMYGTLHADDVKNLYDAGAAAYDAKNYEEAVTNLVQVVAMDEKYDNGYAVYYLARSYEALQQNDEAIAMFQKFLDNYPGTSRAKYCTSAIARLGGQVQTQSTTQTQATTQNPAADTAAQDQAAQQ</sequence>
<dbReference type="Proteomes" id="UP001438008">
    <property type="component" value="Unassembled WGS sequence"/>
</dbReference>
<dbReference type="Pfam" id="PF13174">
    <property type="entry name" value="TPR_6"/>
    <property type="match status" value="1"/>
</dbReference>
<evidence type="ECO:0000256" key="4">
    <source>
        <dbReference type="SAM" id="Coils"/>
    </source>
</evidence>
<protein>
    <submittedName>
        <fullName evidence="7">Tetratricopeptide repeat protein</fullName>
    </submittedName>
</protein>
<feature type="repeat" description="TPR" evidence="3">
    <location>
        <begin position="157"/>
        <end position="190"/>
    </location>
</feature>
<dbReference type="Pfam" id="PF13181">
    <property type="entry name" value="TPR_8"/>
    <property type="match status" value="1"/>
</dbReference>
<evidence type="ECO:0000256" key="6">
    <source>
        <dbReference type="SAM" id="Phobius"/>
    </source>
</evidence>
<dbReference type="Gene3D" id="1.25.40.10">
    <property type="entry name" value="Tetratricopeptide repeat domain"/>
    <property type="match status" value="3"/>
</dbReference>
<dbReference type="PANTHER" id="PTHR45586:SF1">
    <property type="entry name" value="LIPOPOLYSACCHARIDE ASSEMBLY PROTEIN B"/>
    <property type="match status" value="1"/>
</dbReference>
<dbReference type="SMART" id="SM00028">
    <property type="entry name" value="TPR"/>
    <property type="match status" value="6"/>
</dbReference>
<keyword evidence="6" id="KW-0472">Membrane</keyword>
<dbReference type="EMBL" id="JBBMFE010000010">
    <property type="protein sequence ID" value="MEQ2472990.1"/>
    <property type="molecule type" value="Genomic_DNA"/>
</dbReference>
<evidence type="ECO:0000256" key="2">
    <source>
        <dbReference type="ARBA" id="ARBA00022803"/>
    </source>
</evidence>
<evidence type="ECO:0000256" key="1">
    <source>
        <dbReference type="ARBA" id="ARBA00022737"/>
    </source>
</evidence>
<dbReference type="RefSeq" id="WP_349164791.1">
    <property type="nucleotide sequence ID" value="NZ_JBBMFE010000010.1"/>
</dbReference>
<organism evidence="7 8">
    <name type="scientific">Laedolimicola intestinihominis</name>
    <dbReference type="NCBI Taxonomy" id="3133166"/>
    <lineage>
        <taxon>Bacteria</taxon>
        <taxon>Bacillati</taxon>
        <taxon>Bacillota</taxon>
        <taxon>Clostridia</taxon>
        <taxon>Lachnospirales</taxon>
        <taxon>Lachnospiraceae</taxon>
        <taxon>Laedolimicola</taxon>
    </lineage>
</organism>
<feature type="transmembrane region" description="Helical" evidence="6">
    <location>
        <begin position="254"/>
        <end position="274"/>
    </location>
</feature>
<feature type="region of interest" description="Disordered" evidence="5">
    <location>
        <begin position="209"/>
        <end position="231"/>
    </location>
</feature>
<name>A0ABV1FIW1_9FIRM</name>
<dbReference type="InterPro" id="IPR011990">
    <property type="entry name" value="TPR-like_helical_dom_sf"/>
</dbReference>
<evidence type="ECO:0000313" key="7">
    <source>
        <dbReference type="EMBL" id="MEQ2472990.1"/>
    </source>
</evidence>
<dbReference type="PROSITE" id="PS50005">
    <property type="entry name" value="TPR"/>
    <property type="match status" value="1"/>
</dbReference>
<feature type="region of interest" description="Disordered" evidence="5">
    <location>
        <begin position="468"/>
        <end position="496"/>
    </location>
</feature>
<accession>A0ABV1FIW1</accession>
<evidence type="ECO:0000256" key="3">
    <source>
        <dbReference type="PROSITE-ProRule" id="PRU00339"/>
    </source>
</evidence>